<protein>
    <submittedName>
        <fullName evidence="3">Uncharacterized protein</fullName>
    </submittedName>
</protein>
<organism evidence="2 3">
    <name type="scientific">Caenorhabditis tropicalis</name>
    <dbReference type="NCBI Taxonomy" id="1561998"/>
    <lineage>
        <taxon>Eukaryota</taxon>
        <taxon>Metazoa</taxon>
        <taxon>Ecdysozoa</taxon>
        <taxon>Nematoda</taxon>
        <taxon>Chromadorea</taxon>
        <taxon>Rhabditida</taxon>
        <taxon>Rhabditina</taxon>
        <taxon>Rhabditomorpha</taxon>
        <taxon>Rhabditoidea</taxon>
        <taxon>Rhabditidae</taxon>
        <taxon>Peloderinae</taxon>
        <taxon>Caenorhabditis</taxon>
    </lineage>
</organism>
<accession>A0A1I7TI15</accession>
<evidence type="ECO:0000313" key="2">
    <source>
        <dbReference type="Proteomes" id="UP000095282"/>
    </source>
</evidence>
<evidence type="ECO:0000313" key="3">
    <source>
        <dbReference type="WBParaSite" id="Csp11.Scaffold620.g6134.t1"/>
    </source>
</evidence>
<keyword evidence="2" id="KW-1185">Reference proteome</keyword>
<name>A0A1I7TI15_9PELO</name>
<proteinExistence type="predicted"/>
<feature type="compositionally biased region" description="Basic and acidic residues" evidence="1">
    <location>
        <begin position="18"/>
        <end position="31"/>
    </location>
</feature>
<reference evidence="3" key="1">
    <citation type="submission" date="2016-11" db="UniProtKB">
        <authorList>
            <consortium name="WormBaseParasite"/>
        </authorList>
    </citation>
    <scope>IDENTIFICATION</scope>
</reference>
<feature type="region of interest" description="Disordered" evidence="1">
    <location>
        <begin position="1"/>
        <end position="31"/>
    </location>
</feature>
<dbReference type="Proteomes" id="UP000095282">
    <property type="component" value="Unplaced"/>
</dbReference>
<dbReference type="AlphaFoldDB" id="A0A1I7TI15"/>
<sequence length="96" mass="10900">MSGNWTSPVFCGTHGHTKNVEKNGRDDSKRTDHKTMTAINWKQLLWNPRRAVFNYEFDEDYQGRISLSRKDSSSPGTTTVGLLLHLLDGVNKKHGL</sequence>
<evidence type="ECO:0000256" key="1">
    <source>
        <dbReference type="SAM" id="MobiDB-lite"/>
    </source>
</evidence>
<dbReference type="WBParaSite" id="Csp11.Scaffold620.g6134.t1">
    <property type="protein sequence ID" value="Csp11.Scaffold620.g6134.t1"/>
    <property type="gene ID" value="Csp11.Scaffold620.g6134"/>
</dbReference>